<dbReference type="Proteomes" id="UP001620645">
    <property type="component" value="Unassembled WGS sequence"/>
</dbReference>
<name>A0ABD2JW74_HETSC</name>
<sequence length="89" mass="9904">MRFCAPIRPLMKLVMNKLPDCALRPHWGGGLRRGAPKKLDKRRMKTTKNDQNGDAHFRPSVVVILSPVPSGASAFSPLFDHGKHKQSSD</sequence>
<gene>
    <name evidence="2" type="ORF">niasHS_006169</name>
</gene>
<dbReference type="EMBL" id="JBICCN010000086">
    <property type="protein sequence ID" value="KAL3094874.1"/>
    <property type="molecule type" value="Genomic_DNA"/>
</dbReference>
<comment type="caution">
    <text evidence="2">The sequence shown here is derived from an EMBL/GenBank/DDBJ whole genome shotgun (WGS) entry which is preliminary data.</text>
</comment>
<protein>
    <submittedName>
        <fullName evidence="2">Uncharacterized protein</fullName>
    </submittedName>
</protein>
<dbReference type="AlphaFoldDB" id="A0ABD2JW74"/>
<evidence type="ECO:0000313" key="3">
    <source>
        <dbReference type="Proteomes" id="UP001620645"/>
    </source>
</evidence>
<keyword evidence="3" id="KW-1185">Reference proteome</keyword>
<evidence type="ECO:0000256" key="1">
    <source>
        <dbReference type="SAM" id="MobiDB-lite"/>
    </source>
</evidence>
<proteinExistence type="predicted"/>
<reference evidence="2 3" key="1">
    <citation type="submission" date="2024-10" db="EMBL/GenBank/DDBJ databases">
        <authorList>
            <person name="Kim D."/>
        </authorList>
    </citation>
    <scope>NUCLEOTIDE SEQUENCE [LARGE SCALE GENOMIC DNA]</scope>
    <source>
        <strain evidence="2">Taebaek</strain>
    </source>
</reference>
<feature type="compositionally biased region" description="Basic residues" evidence="1">
    <location>
        <begin position="34"/>
        <end position="46"/>
    </location>
</feature>
<feature type="region of interest" description="Disordered" evidence="1">
    <location>
        <begin position="27"/>
        <end position="55"/>
    </location>
</feature>
<accession>A0ABD2JW74</accession>
<organism evidence="2 3">
    <name type="scientific">Heterodera schachtii</name>
    <name type="common">Sugarbeet cyst nematode worm</name>
    <name type="synonym">Tylenchus schachtii</name>
    <dbReference type="NCBI Taxonomy" id="97005"/>
    <lineage>
        <taxon>Eukaryota</taxon>
        <taxon>Metazoa</taxon>
        <taxon>Ecdysozoa</taxon>
        <taxon>Nematoda</taxon>
        <taxon>Chromadorea</taxon>
        <taxon>Rhabditida</taxon>
        <taxon>Tylenchina</taxon>
        <taxon>Tylenchomorpha</taxon>
        <taxon>Tylenchoidea</taxon>
        <taxon>Heteroderidae</taxon>
        <taxon>Heteroderinae</taxon>
        <taxon>Heterodera</taxon>
    </lineage>
</organism>
<evidence type="ECO:0000313" key="2">
    <source>
        <dbReference type="EMBL" id="KAL3094874.1"/>
    </source>
</evidence>